<dbReference type="PANTHER" id="PTHR38887">
    <property type="entry name" value="CHROMOSOME 21, WHOLE GENOME SHOTGUN SEQUENCE"/>
    <property type="match status" value="1"/>
</dbReference>
<evidence type="ECO:0000256" key="1">
    <source>
        <dbReference type="SAM" id="MobiDB-lite"/>
    </source>
</evidence>
<evidence type="ECO:0000313" key="2">
    <source>
        <dbReference type="EMBL" id="RFN49788.1"/>
    </source>
</evidence>
<accession>A0A395MPA6</accession>
<dbReference type="STRING" id="2594813.A0A395MPA6"/>
<dbReference type="PANTHER" id="PTHR38887:SF1">
    <property type="entry name" value="RAS MODIFICATION PROTEIN ERF4"/>
    <property type="match status" value="1"/>
</dbReference>
<sequence length="299" mass="30808">MSSSKEAEHMANQAQPQQPPAPAYSEAGPSHPQSNDNGKIPTAENPFDFPESNLPTYSEASTSNQPPIAIPQEAPSQTSPFLKAYAPALLGHGITQEAWSSFLDTISAFMTAKVGERAINHAGDIAKTVGQQPASYVKGVGNHAKSVGKNIVNNTKKGNIIGAAAGVVGGAISIPLGAVFGAVGTIVGLPGRTIAAAVKKPQTPAERAVAYVAVANHDWLNKRGLHASIVTTEQLSEIVGVSVKALLQASAQGNKSEGSLGPLGALSEHTAHLEVKGPGVVDIGKETWWLTVVQIEAAS</sequence>
<dbReference type="AlphaFoldDB" id="A0A395MPA6"/>
<reference evidence="2 3" key="1">
    <citation type="journal article" date="2018" name="PLoS Pathog.">
        <title>Evolution of structural diversity of trichothecenes, a family of toxins produced by plant pathogenic and entomopathogenic fungi.</title>
        <authorList>
            <person name="Proctor R.H."/>
            <person name="McCormick S.P."/>
            <person name="Kim H.S."/>
            <person name="Cardoza R.E."/>
            <person name="Stanley A.M."/>
            <person name="Lindo L."/>
            <person name="Kelly A."/>
            <person name="Brown D.W."/>
            <person name="Lee T."/>
            <person name="Vaughan M.M."/>
            <person name="Alexander N.J."/>
            <person name="Busman M."/>
            <person name="Gutierrez S."/>
        </authorList>
    </citation>
    <scope>NUCLEOTIDE SEQUENCE [LARGE SCALE GENOMIC DNA]</scope>
    <source>
        <strain evidence="2 3">NRRL 13405</strain>
    </source>
</reference>
<feature type="compositionally biased region" description="Polar residues" evidence="1">
    <location>
        <begin position="53"/>
        <end position="66"/>
    </location>
</feature>
<dbReference type="Proteomes" id="UP000265631">
    <property type="component" value="Unassembled WGS sequence"/>
</dbReference>
<dbReference type="EMBL" id="PXXK01000159">
    <property type="protein sequence ID" value="RFN49788.1"/>
    <property type="molecule type" value="Genomic_DNA"/>
</dbReference>
<keyword evidence="3" id="KW-1185">Reference proteome</keyword>
<protein>
    <recommendedName>
        <fullName evidence="4">Subunit of the rna polymerase ii mediator complex</fullName>
    </recommendedName>
</protein>
<evidence type="ECO:0000313" key="3">
    <source>
        <dbReference type="Proteomes" id="UP000265631"/>
    </source>
</evidence>
<comment type="caution">
    <text evidence="2">The sequence shown here is derived from an EMBL/GenBank/DDBJ whole genome shotgun (WGS) entry which is preliminary data.</text>
</comment>
<evidence type="ECO:0008006" key="4">
    <source>
        <dbReference type="Google" id="ProtNLM"/>
    </source>
</evidence>
<organism evidence="2 3">
    <name type="scientific">Fusarium flagelliforme</name>
    <dbReference type="NCBI Taxonomy" id="2675880"/>
    <lineage>
        <taxon>Eukaryota</taxon>
        <taxon>Fungi</taxon>
        <taxon>Dikarya</taxon>
        <taxon>Ascomycota</taxon>
        <taxon>Pezizomycotina</taxon>
        <taxon>Sordariomycetes</taxon>
        <taxon>Hypocreomycetidae</taxon>
        <taxon>Hypocreales</taxon>
        <taxon>Nectriaceae</taxon>
        <taxon>Fusarium</taxon>
        <taxon>Fusarium incarnatum-equiseti species complex</taxon>
    </lineage>
</organism>
<dbReference type="InterPro" id="IPR053221">
    <property type="entry name" value="Burnettramic_acid_biosynth"/>
</dbReference>
<name>A0A395MPA6_9HYPO</name>
<gene>
    <name evidence="2" type="ORF">FIE12Z_5936</name>
</gene>
<proteinExistence type="predicted"/>
<feature type="region of interest" description="Disordered" evidence="1">
    <location>
        <begin position="1"/>
        <end position="74"/>
    </location>
</feature>